<dbReference type="GO" id="GO:0000976">
    <property type="term" value="F:transcription cis-regulatory region binding"/>
    <property type="evidence" value="ECO:0007669"/>
    <property type="project" value="TreeGrafter"/>
</dbReference>
<reference evidence="6" key="1">
    <citation type="submission" date="2021-01" db="EMBL/GenBank/DDBJ databases">
        <title>Whole genome shotgun sequence of Planosporangium mesophilum NBRC 109066.</title>
        <authorList>
            <person name="Komaki H."/>
            <person name="Tamura T."/>
        </authorList>
    </citation>
    <scope>NUCLEOTIDE SEQUENCE</scope>
    <source>
        <strain evidence="6">NBRC 109066</strain>
    </source>
</reference>
<dbReference type="EMBL" id="BOON01000017">
    <property type="protein sequence ID" value="GII22356.1"/>
    <property type="molecule type" value="Genomic_DNA"/>
</dbReference>
<name>A0A8J3X065_9ACTN</name>
<keyword evidence="3" id="KW-0804">Transcription</keyword>
<dbReference type="GO" id="GO:0003700">
    <property type="term" value="F:DNA-binding transcription factor activity"/>
    <property type="evidence" value="ECO:0007669"/>
    <property type="project" value="TreeGrafter"/>
</dbReference>
<dbReference type="SUPFAM" id="SSF46689">
    <property type="entry name" value="Homeodomain-like"/>
    <property type="match status" value="1"/>
</dbReference>
<evidence type="ECO:0000256" key="2">
    <source>
        <dbReference type="ARBA" id="ARBA00023125"/>
    </source>
</evidence>
<evidence type="ECO:0000256" key="4">
    <source>
        <dbReference type="PROSITE-ProRule" id="PRU00335"/>
    </source>
</evidence>
<dbReference type="Proteomes" id="UP000599074">
    <property type="component" value="Unassembled WGS sequence"/>
</dbReference>
<feature type="DNA-binding region" description="H-T-H motif" evidence="4">
    <location>
        <begin position="35"/>
        <end position="54"/>
    </location>
</feature>
<sequence>MRPVTSKRVPRAVREQQMLDAAVSVFGRQGFHAASMDDIAELAGISKPMVYAYLGTKEDLFRACLHREATRMVEAVVGAVGSSTRPDEQLWNGLRGFFSFVGERRDGWNMIYRQSRGLEPFASEWAEMRGRMIDIVSGLLARAVESAGGPSGPEHLEPVTYALVGAAESMADWLADRPGEDPGRTAARLMNFIWLGAEDLLHGAVWRPSS</sequence>
<dbReference type="GO" id="GO:0045892">
    <property type="term" value="P:negative regulation of DNA-templated transcription"/>
    <property type="evidence" value="ECO:0007669"/>
    <property type="project" value="UniProtKB-ARBA"/>
</dbReference>
<dbReference type="InterPro" id="IPR001647">
    <property type="entry name" value="HTH_TetR"/>
</dbReference>
<dbReference type="Gene3D" id="1.10.357.10">
    <property type="entry name" value="Tetracycline Repressor, domain 2"/>
    <property type="match status" value="1"/>
</dbReference>
<keyword evidence="2 4" id="KW-0238">DNA-binding</keyword>
<evidence type="ECO:0000256" key="3">
    <source>
        <dbReference type="ARBA" id="ARBA00023163"/>
    </source>
</evidence>
<comment type="caution">
    <text evidence="6">The sequence shown here is derived from an EMBL/GenBank/DDBJ whole genome shotgun (WGS) entry which is preliminary data.</text>
</comment>
<gene>
    <name evidence="6" type="ORF">Pme01_19530</name>
</gene>
<proteinExistence type="predicted"/>
<keyword evidence="1" id="KW-0805">Transcription regulation</keyword>
<dbReference type="Pfam" id="PF21943">
    <property type="entry name" value="TetR_C_46"/>
    <property type="match status" value="1"/>
</dbReference>
<evidence type="ECO:0000256" key="1">
    <source>
        <dbReference type="ARBA" id="ARBA00023015"/>
    </source>
</evidence>
<accession>A0A8J3X065</accession>
<dbReference type="AlphaFoldDB" id="A0A8J3X065"/>
<dbReference type="InterPro" id="IPR009057">
    <property type="entry name" value="Homeodomain-like_sf"/>
</dbReference>
<evidence type="ECO:0000313" key="7">
    <source>
        <dbReference type="Proteomes" id="UP000599074"/>
    </source>
</evidence>
<dbReference type="PROSITE" id="PS50977">
    <property type="entry name" value="HTH_TETR_2"/>
    <property type="match status" value="1"/>
</dbReference>
<dbReference type="PANTHER" id="PTHR30055:SF158">
    <property type="entry name" value="POSSIBLE TRANSCRIPTIONAL REGULATORY PROTEIN (PROBABLY TETR-FAMILY)"/>
    <property type="match status" value="1"/>
</dbReference>
<dbReference type="PANTHER" id="PTHR30055">
    <property type="entry name" value="HTH-TYPE TRANSCRIPTIONAL REGULATOR RUTR"/>
    <property type="match status" value="1"/>
</dbReference>
<dbReference type="Pfam" id="PF00440">
    <property type="entry name" value="TetR_N"/>
    <property type="match status" value="1"/>
</dbReference>
<dbReference type="InterPro" id="IPR050109">
    <property type="entry name" value="HTH-type_TetR-like_transc_reg"/>
</dbReference>
<evidence type="ECO:0000313" key="6">
    <source>
        <dbReference type="EMBL" id="GII22356.1"/>
    </source>
</evidence>
<dbReference type="FunFam" id="1.10.10.60:FF:000141">
    <property type="entry name" value="TetR family transcriptional regulator"/>
    <property type="match status" value="1"/>
</dbReference>
<organism evidence="6 7">
    <name type="scientific">Planosporangium mesophilum</name>
    <dbReference type="NCBI Taxonomy" id="689768"/>
    <lineage>
        <taxon>Bacteria</taxon>
        <taxon>Bacillati</taxon>
        <taxon>Actinomycetota</taxon>
        <taxon>Actinomycetes</taxon>
        <taxon>Micromonosporales</taxon>
        <taxon>Micromonosporaceae</taxon>
        <taxon>Planosporangium</taxon>
    </lineage>
</organism>
<protein>
    <submittedName>
        <fullName evidence="6">TetR family transcriptional regulator</fullName>
    </submittedName>
</protein>
<dbReference type="PRINTS" id="PR00455">
    <property type="entry name" value="HTHTETR"/>
</dbReference>
<dbReference type="InterPro" id="IPR054129">
    <property type="entry name" value="DesT_TetR_C"/>
</dbReference>
<feature type="domain" description="HTH tetR-type" evidence="5">
    <location>
        <begin position="12"/>
        <end position="72"/>
    </location>
</feature>
<keyword evidence="7" id="KW-1185">Reference proteome</keyword>
<evidence type="ECO:0000259" key="5">
    <source>
        <dbReference type="PROSITE" id="PS50977"/>
    </source>
</evidence>